<comment type="caution">
    <text evidence="1">The sequence shown here is derived from an EMBL/GenBank/DDBJ whole genome shotgun (WGS) entry which is preliminary data.</text>
</comment>
<dbReference type="SUPFAM" id="SSF52058">
    <property type="entry name" value="L domain-like"/>
    <property type="match status" value="1"/>
</dbReference>
<gene>
    <name evidence="1" type="ORF">RFULGI_LOCUS14598</name>
</gene>
<feature type="non-terminal residue" evidence="1">
    <location>
        <position position="236"/>
    </location>
</feature>
<keyword evidence="2" id="KW-1185">Reference proteome</keyword>
<protein>
    <submittedName>
        <fullName evidence="1">13625_t:CDS:1</fullName>
    </submittedName>
</protein>
<dbReference type="OrthoDB" id="2380314at2759"/>
<evidence type="ECO:0000313" key="1">
    <source>
        <dbReference type="EMBL" id="CAG8764880.1"/>
    </source>
</evidence>
<dbReference type="EMBL" id="CAJVPZ010043032">
    <property type="protein sequence ID" value="CAG8764880.1"/>
    <property type="molecule type" value="Genomic_DNA"/>
</dbReference>
<name>A0A9N9J5G4_9GLOM</name>
<feature type="non-terminal residue" evidence="1">
    <location>
        <position position="1"/>
    </location>
</feature>
<dbReference type="Gene3D" id="3.80.10.10">
    <property type="entry name" value="Ribonuclease Inhibitor"/>
    <property type="match status" value="1"/>
</dbReference>
<evidence type="ECO:0000313" key="2">
    <source>
        <dbReference type="Proteomes" id="UP000789396"/>
    </source>
</evidence>
<dbReference type="InterPro" id="IPR032675">
    <property type="entry name" value="LRR_dom_sf"/>
</dbReference>
<organism evidence="1 2">
    <name type="scientific">Racocetra fulgida</name>
    <dbReference type="NCBI Taxonomy" id="60492"/>
    <lineage>
        <taxon>Eukaryota</taxon>
        <taxon>Fungi</taxon>
        <taxon>Fungi incertae sedis</taxon>
        <taxon>Mucoromycota</taxon>
        <taxon>Glomeromycotina</taxon>
        <taxon>Glomeromycetes</taxon>
        <taxon>Diversisporales</taxon>
        <taxon>Gigasporaceae</taxon>
        <taxon>Racocetra</taxon>
    </lineage>
</organism>
<dbReference type="AlphaFoldDB" id="A0A9N9J5G4"/>
<accession>A0A9N9J5G4</accession>
<sequence>LNGGSVASEQSLRYSIRNGREFLDLTDYNIEGYLKLKNFINLEVLDCSSARKSFPRTNDHCRNHIIGLDLSGCPGLIELNCSENAELTELNIKNCFNLQKINVLGCPKLRKVICDNTPHSPTEIIKESKRFPCLTDGCKRAASNNGHCDMHQSCKARGCDSYIHISKTYCSSHQSICIIPDCPSRAPLNKSGCKTFVHISKEYCPSHHKPKHDCKVEGCNSSIPISEEYCSSHQSG</sequence>
<reference evidence="1" key="1">
    <citation type="submission" date="2021-06" db="EMBL/GenBank/DDBJ databases">
        <authorList>
            <person name="Kallberg Y."/>
            <person name="Tangrot J."/>
            <person name="Rosling A."/>
        </authorList>
    </citation>
    <scope>NUCLEOTIDE SEQUENCE</scope>
    <source>
        <strain evidence="1">IN212</strain>
    </source>
</reference>
<proteinExistence type="predicted"/>
<dbReference type="Proteomes" id="UP000789396">
    <property type="component" value="Unassembled WGS sequence"/>
</dbReference>